<dbReference type="Gene3D" id="1.20.120.1760">
    <property type="match status" value="1"/>
</dbReference>
<dbReference type="Pfam" id="PF01066">
    <property type="entry name" value="CDP-OH_P_transf"/>
    <property type="match status" value="1"/>
</dbReference>
<feature type="transmembrane region" description="Helical" evidence="6">
    <location>
        <begin position="189"/>
        <end position="208"/>
    </location>
</feature>
<dbReference type="PANTHER" id="PTHR10414:SF71">
    <property type="entry name" value="FI05338P"/>
    <property type="match status" value="1"/>
</dbReference>
<keyword evidence="3 5" id="KW-0808">Transferase</keyword>
<dbReference type="EMBL" id="VIIS01001027">
    <property type="protein sequence ID" value="KAF0302685.1"/>
    <property type="molecule type" value="Genomic_DNA"/>
</dbReference>
<feature type="transmembrane region" description="Helical" evidence="6">
    <location>
        <begin position="158"/>
        <end position="177"/>
    </location>
</feature>
<dbReference type="OrthoDB" id="196717at2759"/>
<accession>A0A6A4W866</accession>
<organism evidence="7 8">
    <name type="scientific">Amphibalanus amphitrite</name>
    <name type="common">Striped barnacle</name>
    <name type="synonym">Balanus amphitrite</name>
    <dbReference type="NCBI Taxonomy" id="1232801"/>
    <lineage>
        <taxon>Eukaryota</taxon>
        <taxon>Metazoa</taxon>
        <taxon>Ecdysozoa</taxon>
        <taxon>Arthropoda</taxon>
        <taxon>Crustacea</taxon>
        <taxon>Multicrustacea</taxon>
        <taxon>Cirripedia</taxon>
        <taxon>Thoracica</taxon>
        <taxon>Thoracicalcarea</taxon>
        <taxon>Balanomorpha</taxon>
        <taxon>Balanoidea</taxon>
        <taxon>Balanidae</taxon>
        <taxon>Amphibalaninae</taxon>
        <taxon>Amphibalanus</taxon>
    </lineage>
</organism>
<protein>
    <submittedName>
        <fullName evidence="7">Ethanolaminephosphotransferase 1</fullName>
    </submittedName>
</protein>
<dbReference type="Proteomes" id="UP000440578">
    <property type="component" value="Unassembled WGS sequence"/>
</dbReference>
<keyword evidence="6" id="KW-1133">Transmembrane helix</keyword>
<dbReference type="PANTHER" id="PTHR10414">
    <property type="entry name" value="ETHANOLAMINEPHOSPHOTRANSFERASE"/>
    <property type="match status" value="1"/>
</dbReference>
<evidence type="ECO:0000313" key="7">
    <source>
        <dbReference type="EMBL" id="KAF0302685.1"/>
    </source>
</evidence>
<keyword evidence="6" id="KW-0812">Transmembrane</keyword>
<evidence type="ECO:0000313" key="8">
    <source>
        <dbReference type="Proteomes" id="UP000440578"/>
    </source>
</evidence>
<feature type="transmembrane region" description="Helical" evidence="6">
    <location>
        <begin position="302"/>
        <end position="320"/>
    </location>
</feature>
<dbReference type="InterPro" id="IPR000462">
    <property type="entry name" value="CDP-OH_P_trans"/>
</dbReference>
<dbReference type="InterPro" id="IPR014472">
    <property type="entry name" value="CHOPT"/>
</dbReference>
<evidence type="ECO:0000256" key="2">
    <source>
        <dbReference type="ARBA" id="ARBA00010441"/>
    </source>
</evidence>
<sequence length="397" mass="44428">MLFNTKYLRSDHITGFENYKYNSVDTSPLSNYVMHPFWNAVVKICPRRIAPNLLTLTGFLLTVVNFGLLTFYDYYFVASSVSNKPEVRPVPRWVWLMAAVNLFLSHTLDGIDGKQARRLGMSGPLGELFDHGLDSWSSFFIPITLFSVFGKLEYSIPPIRMFFCMWSVFMCFFLSHWEKYNTGLLFLPWGYDLSQVSMLLLYLATFFGDYTVWKWSLYNAADGTPIITAGATFEILMWVGSLGSALPVTLWNIYKSYRDGTGKGRSLGAALLPLLSPCILLGTATAWALLSPSDVINVDLRLFTYVSGVVFSNICCRLIVAQMTNTDVQPLNRLLAPVAVAAAVALLSPQSSGAEMGALWTLAVLVTLAHLHYGICVVRQMCHHFKIPALTVKQRVD</sequence>
<comment type="caution">
    <text evidence="7">The sequence shown here is derived from an EMBL/GenBank/DDBJ whole genome shotgun (WGS) entry which is preliminary data.</text>
</comment>
<dbReference type="PROSITE" id="PS00379">
    <property type="entry name" value="CDP_ALCOHOL_P_TRANSF"/>
    <property type="match status" value="1"/>
</dbReference>
<gene>
    <name evidence="7" type="primary">Selenoi</name>
    <name evidence="7" type="ORF">FJT64_025224</name>
</gene>
<dbReference type="InterPro" id="IPR048254">
    <property type="entry name" value="CDP_ALCOHOL_P_TRANSF_CS"/>
</dbReference>
<feature type="transmembrane region" description="Helical" evidence="6">
    <location>
        <begin position="266"/>
        <end position="290"/>
    </location>
</feature>
<dbReference type="GO" id="GO:0005794">
    <property type="term" value="C:Golgi apparatus"/>
    <property type="evidence" value="ECO:0007669"/>
    <property type="project" value="TreeGrafter"/>
</dbReference>
<evidence type="ECO:0000256" key="6">
    <source>
        <dbReference type="SAM" id="Phobius"/>
    </source>
</evidence>
<feature type="transmembrane region" description="Helical" evidence="6">
    <location>
        <begin position="53"/>
        <end position="72"/>
    </location>
</feature>
<keyword evidence="4 6" id="KW-0472">Membrane</keyword>
<evidence type="ECO:0000256" key="1">
    <source>
        <dbReference type="ARBA" id="ARBA00004370"/>
    </source>
</evidence>
<evidence type="ECO:0000256" key="4">
    <source>
        <dbReference type="ARBA" id="ARBA00023136"/>
    </source>
</evidence>
<reference evidence="7 8" key="1">
    <citation type="submission" date="2019-07" db="EMBL/GenBank/DDBJ databases">
        <title>Draft genome assembly of a fouling barnacle, Amphibalanus amphitrite (Darwin, 1854): The first reference genome for Thecostraca.</title>
        <authorList>
            <person name="Kim W."/>
        </authorList>
    </citation>
    <scope>NUCLEOTIDE SEQUENCE [LARGE SCALE GENOMIC DNA]</scope>
    <source>
        <strain evidence="7">SNU_AA5</strain>
        <tissue evidence="7">Soma without cirri and trophi</tissue>
    </source>
</reference>
<dbReference type="PIRSF" id="PIRSF015665">
    <property type="entry name" value="CHOPT"/>
    <property type="match status" value="1"/>
</dbReference>
<dbReference type="GO" id="GO:0005789">
    <property type="term" value="C:endoplasmic reticulum membrane"/>
    <property type="evidence" value="ECO:0007669"/>
    <property type="project" value="TreeGrafter"/>
</dbReference>
<keyword evidence="8" id="KW-1185">Reference proteome</keyword>
<feature type="transmembrane region" description="Helical" evidence="6">
    <location>
        <begin position="235"/>
        <end position="254"/>
    </location>
</feature>
<evidence type="ECO:0000256" key="3">
    <source>
        <dbReference type="ARBA" id="ARBA00022679"/>
    </source>
</evidence>
<feature type="transmembrane region" description="Helical" evidence="6">
    <location>
        <begin position="357"/>
        <end position="378"/>
    </location>
</feature>
<dbReference type="GO" id="GO:0006646">
    <property type="term" value="P:phosphatidylethanolamine biosynthetic process"/>
    <property type="evidence" value="ECO:0007669"/>
    <property type="project" value="TreeGrafter"/>
</dbReference>
<feature type="transmembrane region" description="Helical" evidence="6">
    <location>
        <begin position="332"/>
        <end position="351"/>
    </location>
</feature>
<dbReference type="AlphaFoldDB" id="A0A6A4W866"/>
<dbReference type="InterPro" id="IPR043130">
    <property type="entry name" value="CDP-OH_PTrfase_TM_dom"/>
</dbReference>
<dbReference type="FunFam" id="1.20.120.1760:FF:000016">
    <property type="entry name" value="ethanolaminephosphotransferase 1"/>
    <property type="match status" value="1"/>
</dbReference>
<proteinExistence type="inferred from homology"/>
<comment type="subcellular location">
    <subcellularLocation>
        <location evidence="1">Membrane</location>
    </subcellularLocation>
</comment>
<name>A0A6A4W866_AMPAM</name>
<evidence type="ECO:0000256" key="5">
    <source>
        <dbReference type="RuleBase" id="RU003750"/>
    </source>
</evidence>
<dbReference type="GO" id="GO:0004307">
    <property type="term" value="F:ethanolaminephosphotransferase activity"/>
    <property type="evidence" value="ECO:0007669"/>
    <property type="project" value="TreeGrafter"/>
</dbReference>
<comment type="similarity">
    <text evidence="2 5">Belongs to the CDP-alcohol phosphatidyltransferase class-I family.</text>
</comment>